<keyword evidence="2" id="KW-1185">Reference proteome</keyword>
<evidence type="ECO:0008006" key="3">
    <source>
        <dbReference type="Google" id="ProtNLM"/>
    </source>
</evidence>
<dbReference type="eggNOG" id="COG3377">
    <property type="taxonomic scope" value="Bacteria"/>
</dbReference>
<dbReference type="EMBL" id="BAVS01000007">
    <property type="protein sequence ID" value="GAE92872.1"/>
    <property type="molecule type" value="Genomic_DNA"/>
</dbReference>
<proteinExistence type="predicted"/>
<dbReference type="Pfam" id="PF08827">
    <property type="entry name" value="DUF1805"/>
    <property type="match status" value="1"/>
</dbReference>
<dbReference type="STRING" id="1298598.JCM21714_1893"/>
<dbReference type="OrthoDB" id="2641826at2"/>
<dbReference type="SUPFAM" id="SSF102891">
    <property type="entry name" value="Hypothetical protein Ta1206"/>
    <property type="match status" value="1"/>
</dbReference>
<organism evidence="1 2">
    <name type="scientific">Gracilibacillus boraciitolerans JCM 21714</name>
    <dbReference type="NCBI Taxonomy" id="1298598"/>
    <lineage>
        <taxon>Bacteria</taxon>
        <taxon>Bacillati</taxon>
        <taxon>Bacillota</taxon>
        <taxon>Bacilli</taxon>
        <taxon>Bacillales</taxon>
        <taxon>Bacillaceae</taxon>
        <taxon>Gracilibacillus</taxon>
    </lineage>
</organism>
<accession>W4VI27</accession>
<protein>
    <recommendedName>
        <fullName evidence="3">DUF1805 domain-containing protein</fullName>
    </recommendedName>
</protein>
<dbReference type="InterPro" id="IPR014931">
    <property type="entry name" value="DUF1805"/>
</dbReference>
<gene>
    <name evidence="1" type="ORF">JCM21714_1893</name>
</gene>
<name>W4VI27_9BACI</name>
<comment type="caution">
    <text evidence="1">The sequence shown here is derived from an EMBL/GenBank/DDBJ whole genome shotgun (WGS) entry which is preliminary data.</text>
</comment>
<dbReference type="InterPro" id="IPR036493">
    <property type="entry name" value="YunC_sf"/>
</dbReference>
<evidence type="ECO:0000313" key="2">
    <source>
        <dbReference type="Proteomes" id="UP000019102"/>
    </source>
</evidence>
<evidence type="ECO:0000313" key="1">
    <source>
        <dbReference type="EMBL" id="GAE92872.1"/>
    </source>
</evidence>
<dbReference type="Proteomes" id="UP000019102">
    <property type="component" value="Unassembled WGS sequence"/>
</dbReference>
<dbReference type="Gene3D" id="3.30.1980.10">
    <property type="entry name" value="Hypothetical protein YunC"/>
    <property type="match status" value="1"/>
</dbReference>
<reference evidence="1 2" key="1">
    <citation type="journal article" date="2014" name="Genome Announc.">
        <title>Draft Genome Sequence of the Boron-Tolerant and Moderately Halotolerant Bacterium Gracilibacillus boraciitolerans JCM 21714T.</title>
        <authorList>
            <person name="Ahmed I."/>
            <person name="Oshima K."/>
            <person name="Suda W."/>
            <person name="Kitamura K."/>
            <person name="Iida T."/>
            <person name="Ohmori Y."/>
            <person name="Fujiwara T."/>
            <person name="Hattori M."/>
            <person name="Ohkuma M."/>
        </authorList>
    </citation>
    <scope>NUCLEOTIDE SEQUENCE [LARGE SCALE GENOMIC DNA]</scope>
    <source>
        <strain evidence="1 2">JCM 21714</strain>
    </source>
</reference>
<sequence length="102" mass="11446">MIELKPIYIQEYPFSAITVTLPHTNLLIITNDHGYVMCGALDINLLNDKLADRPIIAGRAVGVKSMEDLRKANLNMVTNHAKKYGWRQGMPIEEALLKIADL</sequence>
<dbReference type="RefSeq" id="WP_035722920.1">
    <property type="nucleotide sequence ID" value="NZ_BAVS01000007.1"/>
</dbReference>
<dbReference type="AlphaFoldDB" id="W4VI27"/>